<feature type="region of interest" description="Disordered" evidence="1">
    <location>
        <begin position="50"/>
        <end position="78"/>
    </location>
</feature>
<protein>
    <submittedName>
        <fullName evidence="2">1288_t:CDS:1</fullName>
    </submittedName>
</protein>
<feature type="compositionally biased region" description="Basic and acidic residues" evidence="1">
    <location>
        <begin position="50"/>
        <end position="65"/>
    </location>
</feature>
<organism evidence="2 3">
    <name type="scientific">Funneliformis geosporum</name>
    <dbReference type="NCBI Taxonomy" id="1117311"/>
    <lineage>
        <taxon>Eukaryota</taxon>
        <taxon>Fungi</taxon>
        <taxon>Fungi incertae sedis</taxon>
        <taxon>Mucoromycota</taxon>
        <taxon>Glomeromycotina</taxon>
        <taxon>Glomeromycetes</taxon>
        <taxon>Glomerales</taxon>
        <taxon>Glomeraceae</taxon>
        <taxon>Funneliformis</taxon>
    </lineage>
</organism>
<accession>A0A9W4TBL7</accession>
<proteinExistence type="predicted"/>
<dbReference type="InterPro" id="IPR011009">
    <property type="entry name" value="Kinase-like_dom_sf"/>
</dbReference>
<dbReference type="EMBL" id="CAMKVN010026400">
    <property type="protein sequence ID" value="CAI2201071.1"/>
    <property type="molecule type" value="Genomic_DNA"/>
</dbReference>
<feature type="non-terminal residue" evidence="2">
    <location>
        <position position="78"/>
    </location>
</feature>
<gene>
    <name evidence="2" type="ORF">FWILDA_LOCUS19883</name>
</gene>
<name>A0A9W4TBL7_9GLOM</name>
<evidence type="ECO:0000256" key="1">
    <source>
        <dbReference type="SAM" id="MobiDB-lite"/>
    </source>
</evidence>
<feature type="non-terminal residue" evidence="2">
    <location>
        <position position="1"/>
    </location>
</feature>
<dbReference type="OrthoDB" id="2440067at2759"/>
<evidence type="ECO:0000313" key="3">
    <source>
        <dbReference type="Proteomes" id="UP001153678"/>
    </source>
</evidence>
<sequence length="78" mass="9087">GHSPFEDKFHNNQDLIIAITCHKTREISIANTPEDYKKLYKKCWKQDPEQRPIIKENNSDPDSKIGDSIQLDTFQNLS</sequence>
<reference evidence="2" key="1">
    <citation type="submission" date="2022-08" db="EMBL/GenBank/DDBJ databases">
        <authorList>
            <person name="Kallberg Y."/>
            <person name="Tangrot J."/>
            <person name="Rosling A."/>
        </authorList>
    </citation>
    <scope>NUCLEOTIDE SEQUENCE</scope>
    <source>
        <strain evidence="2">Wild A</strain>
    </source>
</reference>
<dbReference type="SUPFAM" id="SSF56112">
    <property type="entry name" value="Protein kinase-like (PK-like)"/>
    <property type="match status" value="1"/>
</dbReference>
<dbReference type="Gene3D" id="1.10.510.10">
    <property type="entry name" value="Transferase(Phosphotransferase) domain 1"/>
    <property type="match status" value="1"/>
</dbReference>
<dbReference type="Proteomes" id="UP001153678">
    <property type="component" value="Unassembled WGS sequence"/>
</dbReference>
<comment type="caution">
    <text evidence="2">The sequence shown here is derived from an EMBL/GenBank/DDBJ whole genome shotgun (WGS) entry which is preliminary data.</text>
</comment>
<evidence type="ECO:0000313" key="2">
    <source>
        <dbReference type="EMBL" id="CAI2201071.1"/>
    </source>
</evidence>
<keyword evidence="3" id="KW-1185">Reference proteome</keyword>
<dbReference type="AlphaFoldDB" id="A0A9W4TBL7"/>